<evidence type="ECO:0000256" key="3">
    <source>
        <dbReference type="ARBA" id="ARBA00022553"/>
    </source>
</evidence>
<evidence type="ECO:0000313" key="10">
    <source>
        <dbReference type="EMBL" id="SDG91817.1"/>
    </source>
</evidence>
<sequence>MSRGIIAYLLFWLLLTPFTGLSQLPSSSAIPGYSYHPMREDKASWQRLSLLMGATFLVVAKEGQVDLDSCLHAASRSMGISRFTLLAEGIDDPELAAQSKWIDRYEPAQGVSLLSETSGKRHAQLLLLLGAYYAFQPHNYYKHKDSVEYFLTRAIQESKSLKEDKLGRLALCLLVKVYALGNDEKADSVCQTLIVQCRQAGDKETAARALAYRSKFTPPLASTLKRKIDDAQQAAALYHSVGNVEGEVNALTDLGYLQMIIGQKQTAYENHLKAFELAEAIHYPYTHYNTQALVTVTLFQGKFGEPLRYTYQLIRTAEETRDSLAWGYFYTNLAQLYGWEGRTKESIEWSRKSVNRFVAERNTSVYRMLDNVVLYMQENGQAREALDLALDISNKVGYPTTFSDQFSYHTVFSDCYIGLHQPDQAEVHINKLDKLETKAETVRGPMRRSEVDGQYAYLLMERKQYRKAREFLNKRFVSPGLMDSYLAPNLQAYRQLIFIDSILGDNTAAVAHYRRYTQLRDSGFQISKLRQAEELQVIYQMKEKENEISSLTQQTKLEKANSEKAALVRDLTIAGIFAALIIAALLYRQSRLRKKNNEVIVAKNEQLQQLLADKEWLLKEIHHRVKNNLQIIMSLLDSQSEYINNDAALAAIEDNMRRVHAMALIHQKLYQSEDIATIAMPGYINELVNYARESFDTNNRIVFEQKIEPLNLDVSQTVPLGLIINESIVNAIKYAFPHGRKGVVRIHFYRDGTRHLVLKIADNGTGLPPGFDTKAHTSLGFDLMQGLTKQLNGSFLFESNNGLHITIRFMEFNSHYSPKTLINL</sequence>
<dbReference type="Pfam" id="PF02518">
    <property type="entry name" value="HATPase_c"/>
    <property type="match status" value="1"/>
</dbReference>
<name>A0A1G7Y623_CHIFI</name>
<evidence type="ECO:0000256" key="6">
    <source>
        <dbReference type="ARBA" id="ARBA00022777"/>
    </source>
</evidence>
<proteinExistence type="predicted"/>
<evidence type="ECO:0000256" key="2">
    <source>
        <dbReference type="ARBA" id="ARBA00012438"/>
    </source>
</evidence>
<dbReference type="RefSeq" id="WP_089835851.1">
    <property type="nucleotide sequence ID" value="NZ_FNBN01000007.1"/>
</dbReference>
<comment type="catalytic activity">
    <reaction evidence="1">
        <text>ATP + protein L-histidine = ADP + protein N-phospho-L-histidine.</text>
        <dbReference type="EC" id="2.7.13.3"/>
    </reaction>
</comment>
<dbReference type="InterPro" id="IPR036890">
    <property type="entry name" value="HATPase_C_sf"/>
</dbReference>
<dbReference type="InterPro" id="IPR011495">
    <property type="entry name" value="Sig_transdc_His_kin_sub2_dim/P"/>
</dbReference>
<dbReference type="PANTHER" id="PTHR41523">
    <property type="entry name" value="TWO-COMPONENT SYSTEM SENSOR PROTEIN"/>
    <property type="match status" value="1"/>
</dbReference>
<keyword evidence="4" id="KW-0808">Transferase</keyword>
<dbReference type="Proteomes" id="UP000199045">
    <property type="component" value="Unassembled WGS sequence"/>
</dbReference>
<dbReference type="SMART" id="SM00387">
    <property type="entry name" value="HATPase_c"/>
    <property type="match status" value="1"/>
</dbReference>
<feature type="transmembrane region" description="Helical" evidence="8">
    <location>
        <begin position="566"/>
        <end position="587"/>
    </location>
</feature>
<keyword evidence="8" id="KW-0472">Membrane</keyword>
<evidence type="ECO:0000256" key="4">
    <source>
        <dbReference type="ARBA" id="ARBA00022679"/>
    </source>
</evidence>
<dbReference type="PANTHER" id="PTHR41523:SF8">
    <property type="entry name" value="ETHYLENE RESPONSE SENSOR PROTEIN"/>
    <property type="match status" value="1"/>
</dbReference>
<dbReference type="EC" id="2.7.13.3" evidence="2"/>
<keyword evidence="8" id="KW-0812">Transmembrane</keyword>
<dbReference type="SUPFAM" id="SSF55874">
    <property type="entry name" value="ATPase domain of HSP90 chaperone/DNA topoisomerase II/histidine kinase"/>
    <property type="match status" value="1"/>
</dbReference>
<evidence type="ECO:0000259" key="9">
    <source>
        <dbReference type="SMART" id="SM00387"/>
    </source>
</evidence>
<keyword evidence="3" id="KW-0597">Phosphoprotein</keyword>
<feature type="domain" description="Histidine kinase/HSP90-like ATPase" evidence="9">
    <location>
        <begin position="715"/>
        <end position="813"/>
    </location>
</feature>
<dbReference type="InterPro" id="IPR011990">
    <property type="entry name" value="TPR-like_helical_dom_sf"/>
</dbReference>
<evidence type="ECO:0000313" key="11">
    <source>
        <dbReference type="Proteomes" id="UP000199045"/>
    </source>
</evidence>
<dbReference type="OrthoDB" id="1223659at2"/>
<keyword evidence="5" id="KW-0547">Nucleotide-binding</keyword>
<dbReference type="STRING" id="104663.SAMN04488121_107215"/>
<keyword evidence="6 10" id="KW-0418">Kinase</keyword>
<dbReference type="GO" id="GO:0004673">
    <property type="term" value="F:protein histidine kinase activity"/>
    <property type="evidence" value="ECO:0007669"/>
    <property type="project" value="UniProtKB-EC"/>
</dbReference>
<dbReference type="SUPFAM" id="SSF48452">
    <property type="entry name" value="TPR-like"/>
    <property type="match status" value="2"/>
</dbReference>
<dbReference type="GO" id="GO:0005524">
    <property type="term" value="F:ATP binding"/>
    <property type="evidence" value="ECO:0007669"/>
    <property type="project" value="UniProtKB-KW"/>
</dbReference>
<dbReference type="EMBL" id="FNBN01000007">
    <property type="protein sequence ID" value="SDG91817.1"/>
    <property type="molecule type" value="Genomic_DNA"/>
</dbReference>
<dbReference type="AlphaFoldDB" id="A0A1G7Y623"/>
<evidence type="ECO:0000256" key="8">
    <source>
        <dbReference type="SAM" id="Phobius"/>
    </source>
</evidence>
<evidence type="ECO:0000256" key="1">
    <source>
        <dbReference type="ARBA" id="ARBA00000085"/>
    </source>
</evidence>
<dbReference type="Pfam" id="PF07568">
    <property type="entry name" value="HisKA_2"/>
    <property type="match status" value="1"/>
</dbReference>
<evidence type="ECO:0000256" key="7">
    <source>
        <dbReference type="ARBA" id="ARBA00022840"/>
    </source>
</evidence>
<reference evidence="10 11" key="1">
    <citation type="submission" date="2016-10" db="EMBL/GenBank/DDBJ databases">
        <authorList>
            <person name="de Groot N.N."/>
        </authorList>
    </citation>
    <scope>NUCLEOTIDE SEQUENCE [LARGE SCALE GENOMIC DNA]</scope>
    <source>
        <strain evidence="10 11">DSM 527</strain>
    </source>
</reference>
<dbReference type="Gene3D" id="3.30.450.20">
    <property type="entry name" value="PAS domain"/>
    <property type="match status" value="1"/>
</dbReference>
<evidence type="ECO:0000256" key="5">
    <source>
        <dbReference type="ARBA" id="ARBA00022741"/>
    </source>
</evidence>
<protein>
    <recommendedName>
        <fullName evidence="2">histidine kinase</fullName>
        <ecNumber evidence="2">2.7.13.3</ecNumber>
    </recommendedName>
</protein>
<gene>
    <name evidence="10" type="ORF">SAMN04488121_107215</name>
</gene>
<keyword evidence="7" id="KW-0067">ATP-binding</keyword>
<dbReference type="Gene3D" id="1.25.40.10">
    <property type="entry name" value="Tetratricopeptide repeat domain"/>
    <property type="match status" value="1"/>
</dbReference>
<keyword evidence="8" id="KW-1133">Transmembrane helix</keyword>
<dbReference type="Gene3D" id="3.30.565.10">
    <property type="entry name" value="Histidine kinase-like ATPase, C-terminal domain"/>
    <property type="match status" value="1"/>
</dbReference>
<organism evidence="10 11">
    <name type="scientific">Chitinophaga filiformis</name>
    <name type="common">Myxococcus filiformis</name>
    <name type="synonym">Flexibacter filiformis</name>
    <dbReference type="NCBI Taxonomy" id="104663"/>
    <lineage>
        <taxon>Bacteria</taxon>
        <taxon>Pseudomonadati</taxon>
        <taxon>Bacteroidota</taxon>
        <taxon>Chitinophagia</taxon>
        <taxon>Chitinophagales</taxon>
        <taxon>Chitinophagaceae</taxon>
        <taxon>Chitinophaga</taxon>
    </lineage>
</organism>
<dbReference type="InterPro" id="IPR003594">
    <property type="entry name" value="HATPase_dom"/>
</dbReference>
<accession>A0A1G7Y623</accession>